<keyword evidence="1" id="KW-0175">Coiled coil</keyword>
<feature type="domain" description="Signal transduction histidine kinase internal region" evidence="3">
    <location>
        <begin position="262"/>
        <end position="338"/>
    </location>
</feature>
<dbReference type="OrthoDB" id="918368at2"/>
<keyword evidence="2" id="KW-1133">Transmembrane helix</keyword>
<feature type="transmembrane region" description="Helical" evidence="2">
    <location>
        <begin position="193"/>
        <end position="216"/>
    </location>
</feature>
<proteinExistence type="predicted"/>
<evidence type="ECO:0000313" key="5">
    <source>
        <dbReference type="EMBL" id="RIV22471.1"/>
    </source>
</evidence>
<organism evidence="5 6">
    <name type="scientific">Fibrisoma montanum</name>
    <dbReference type="NCBI Taxonomy" id="2305895"/>
    <lineage>
        <taxon>Bacteria</taxon>
        <taxon>Pseudomonadati</taxon>
        <taxon>Bacteroidota</taxon>
        <taxon>Cytophagia</taxon>
        <taxon>Cytophagales</taxon>
        <taxon>Spirosomataceae</taxon>
        <taxon>Fibrisoma</taxon>
    </lineage>
</organism>
<dbReference type="PANTHER" id="PTHR34220:SF7">
    <property type="entry name" value="SENSOR HISTIDINE KINASE YPDA"/>
    <property type="match status" value="1"/>
</dbReference>
<dbReference type="Proteomes" id="UP000283523">
    <property type="component" value="Unassembled WGS sequence"/>
</dbReference>
<sequence length="449" mass="52509">MTYEVWNVLFLGMVTTMLLFNVVQWFSYRERIYGLYTAYVLVWVGYFLIRGTTLDDNLPTNARHFVRIAGPMLAYFVYYDFANIFIGIRERLPGLLKLFRVSQVFLLAYIGLEIWFCFLSDHWREPIHETIHSVVRITLAVVAWYIIFKIFRVKSYASRYFISGSAMLVLGGLAAMLLTIFASDEWRDMTGFWHAPLTYMQIGIILELMFFSLGLAQRQRQVIIKKAVIEQELAREREKRHREQLEAELAVQRLKQEVSEVQMRVLQAQLNPHFLFNSLNSLSSLISDAPDKAEEFVDELSKVYRYLLRTNEHELTTLDTEIDFIHSYYHLLKTRYGRGIELELSIDRRYQNHKLPPLTLQLLVENAVKHNVVSASRPLMIRIRTNALSTLVVSNNLQRKSRDRVISTKKGLLTIMTKYELLHQPEVDIRETDDEFEVVVPLIGPDNGL</sequence>
<keyword evidence="2" id="KW-0812">Transmembrane</keyword>
<evidence type="ECO:0000313" key="6">
    <source>
        <dbReference type="Proteomes" id="UP000283523"/>
    </source>
</evidence>
<feature type="transmembrane region" description="Helical" evidence="2">
    <location>
        <begin position="6"/>
        <end position="26"/>
    </location>
</feature>
<gene>
    <name evidence="5" type="ORF">DYU11_15760</name>
</gene>
<dbReference type="AlphaFoldDB" id="A0A418M8P7"/>
<feature type="domain" description="7TM-DISM receptor extracellular" evidence="4">
    <location>
        <begin position="5"/>
        <end position="218"/>
    </location>
</feature>
<dbReference type="EMBL" id="QXED01000004">
    <property type="protein sequence ID" value="RIV22471.1"/>
    <property type="molecule type" value="Genomic_DNA"/>
</dbReference>
<dbReference type="InterPro" id="IPR011623">
    <property type="entry name" value="7TMR_DISM_rcpt_extracell_dom1"/>
</dbReference>
<feature type="transmembrane region" description="Helical" evidence="2">
    <location>
        <begin position="98"/>
        <end position="118"/>
    </location>
</feature>
<feature type="transmembrane region" description="Helical" evidence="2">
    <location>
        <begin position="130"/>
        <end position="148"/>
    </location>
</feature>
<evidence type="ECO:0000256" key="2">
    <source>
        <dbReference type="SAM" id="Phobius"/>
    </source>
</evidence>
<accession>A0A418M8P7</accession>
<evidence type="ECO:0000259" key="3">
    <source>
        <dbReference type="Pfam" id="PF06580"/>
    </source>
</evidence>
<keyword evidence="6" id="KW-1185">Reference proteome</keyword>
<dbReference type="PANTHER" id="PTHR34220">
    <property type="entry name" value="SENSOR HISTIDINE KINASE YPDA"/>
    <property type="match status" value="1"/>
</dbReference>
<evidence type="ECO:0000256" key="1">
    <source>
        <dbReference type="SAM" id="Coils"/>
    </source>
</evidence>
<dbReference type="GO" id="GO:0000155">
    <property type="term" value="F:phosphorelay sensor kinase activity"/>
    <property type="evidence" value="ECO:0007669"/>
    <property type="project" value="InterPro"/>
</dbReference>
<dbReference type="InterPro" id="IPR010559">
    <property type="entry name" value="Sig_transdc_His_kin_internal"/>
</dbReference>
<feature type="transmembrane region" description="Helical" evidence="2">
    <location>
        <begin position="65"/>
        <end position="86"/>
    </location>
</feature>
<protein>
    <submittedName>
        <fullName evidence="5">Sensor protein lytS</fullName>
    </submittedName>
</protein>
<dbReference type="GO" id="GO:0016020">
    <property type="term" value="C:membrane"/>
    <property type="evidence" value="ECO:0007669"/>
    <property type="project" value="InterPro"/>
</dbReference>
<evidence type="ECO:0000259" key="4">
    <source>
        <dbReference type="Pfam" id="PF07695"/>
    </source>
</evidence>
<dbReference type="Pfam" id="PF06580">
    <property type="entry name" value="His_kinase"/>
    <property type="match status" value="1"/>
</dbReference>
<keyword evidence="2" id="KW-0472">Membrane</keyword>
<feature type="transmembrane region" description="Helical" evidence="2">
    <location>
        <begin position="160"/>
        <end position="181"/>
    </location>
</feature>
<dbReference type="RefSeq" id="WP_119668656.1">
    <property type="nucleotide sequence ID" value="NZ_QXED01000004.1"/>
</dbReference>
<feature type="coiled-coil region" evidence="1">
    <location>
        <begin position="226"/>
        <end position="271"/>
    </location>
</feature>
<dbReference type="InterPro" id="IPR050640">
    <property type="entry name" value="Bact_2-comp_sensor_kinase"/>
</dbReference>
<comment type="caution">
    <text evidence="5">The sequence shown here is derived from an EMBL/GenBank/DDBJ whole genome shotgun (WGS) entry which is preliminary data.</text>
</comment>
<reference evidence="5 6" key="1">
    <citation type="submission" date="2018-08" db="EMBL/GenBank/DDBJ databases">
        <title>Fibrisoma montanum sp. nov., isolated from Danxia mountain soil.</title>
        <authorList>
            <person name="Huang Y."/>
        </authorList>
    </citation>
    <scope>NUCLEOTIDE SEQUENCE [LARGE SCALE GENOMIC DNA]</scope>
    <source>
        <strain evidence="5 6">HYT19</strain>
    </source>
</reference>
<feature type="transmembrane region" description="Helical" evidence="2">
    <location>
        <begin position="33"/>
        <end position="53"/>
    </location>
</feature>
<dbReference type="Pfam" id="PF07695">
    <property type="entry name" value="7TMR-DISM_7TM"/>
    <property type="match status" value="1"/>
</dbReference>
<name>A0A418M8P7_9BACT</name>